<evidence type="ECO:0000313" key="2">
    <source>
        <dbReference type="Proteomes" id="UP001469553"/>
    </source>
</evidence>
<keyword evidence="2" id="KW-1185">Reference proteome</keyword>
<evidence type="ECO:0000313" key="1">
    <source>
        <dbReference type="EMBL" id="MEQ2316200.1"/>
    </source>
</evidence>
<reference evidence="1 2" key="1">
    <citation type="submission" date="2021-06" db="EMBL/GenBank/DDBJ databases">
        <authorList>
            <person name="Palmer J.M."/>
        </authorList>
    </citation>
    <scope>NUCLEOTIDE SEQUENCE [LARGE SCALE GENOMIC DNA]</scope>
    <source>
        <strain evidence="1 2">AS_MEX2019</strain>
        <tissue evidence="1">Muscle</tissue>
    </source>
</reference>
<protein>
    <submittedName>
        <fullName evidence="1">Uncharacterized protein</fullName>
    </submittedName>
</protein>
<proteinExistence type="predicted"/>
<name>A0ABV1ADD6_9TELE</name>
<dbReference type="EMBL" id="JAHRIP010088214">
    <property type="protein sequence ID" value="MEQ2316200.1"/>
    <property type="molecule type" value="Genomic_DNA"/>
</dbReference>
<dbReference type="Proteomes" id="UP001469553">
    <property type="component" value="Unassembled WGS sequence"/>
</dbReference>
<comment type="caution">
    <text evidence="1">The sequence shown here is derived from an EMBL/GenBank/DDBJ whole genome shotgun (WGS) entry which is preliminary data.</text>
</comment>
<organism evidence="1 2">
    <name type="scientific">Ameca splendens</name>
    <dbReference type="NCBI Taxonomy" id="208324"/>
    <lineage>
        <taxon>Eukaryota</taxon>
        <taxon>Metazoa</taxon>
        <taxon>Chordata</taxon>
        <taxon>Craniata</taxon>
        <taxon>Vertebrata</taxon>
        <taxon>Euteleostomi</taxon>
        <taxon>Actinopterygii</taxon>
        <taxon>Neopterygii</taxon>
        <taxon>Teleostei</taxon>
        <taxon>Neoteleostei</taxon>
        <taxon>Acanthomorphata</taxon>
        <taxon>Ovalentaria</taxon>
        <taxon>Atherinomorphae</taxon>
        <taxon>Cyprinodontiformes</taxon>
        <taxon>Goodeidae</taxon>
        <taxon>Ameca</taxon>
    </lineage>
</organism>
<accession>A0ABV1ADD6</accession>
<gene>
    <name evidence="1" type="ORF">AMECASPLE_030246</name>
</gene>
<sequence length="106" mass="11919">MIRSTLLHAHNQQRCSGNQLHTANQHTGCRQHVEPDNPLMFTLDLNAPVLLRVHAAKGPAQLLGLNPASRCQLPAPLQHQQQRWTVLLTVWKEQQQKASSLIVIII</sequence>